<evidence type="ECO:0000313" key="2">
    <source>
        <dbReference type="EMBL" id="AUH35225.1"/>
    </source>
</evidence>
<dbReference type="KEGG" id="paro:CUV01_04895"/>
<evidence type="ECO:0000259" key="1">
    <source>
        <dbReference type="Pfam" id="PF06568"/>
    </source>
</evidence>
<organism evidence="2 3">
    <name type="scientific">Paracoccus tegillarcae</name>
    <dbReference type="NCBI Taxonomy" id="1529068"/>
    <lineage>
        <taxon>Bacteria</taxon>
        <taxon>Pseudomonadati</taxon>
        <taxon>Pseudomonadota</taxon>
        <taxon>Alphaproteobacteria</taxon>
        <taxon>Rhodobacterales</taxon>
        <taxon>Paracoccaceae</taxon>
        <taxon>Paracoccus</taxon>
    </lineage>
</organism>
<dbReference type="Proteomes" id="UP000233742">
    <property type="component" value="Chromosome"/>
</dbReference>
<dbReference type="Pfam" id="PF06568">
    <property type="entry name" value="YjiS-like"/>
    <property type="match status" value="1"/>
</dbReference>
<dbReference type="AlphaFoldDB" id="A0A2K9ETW3"/>
<proteinExistence type="predicted"/>
<feature type="domain" description="YjiS-like" evidence="1">
    <location>
        <begin position="22"/>
        <end position="58"/>
    </location>
</feature>
<reference evidence="2 3" key="1">
    <citation type="submission" date="2017-12" db="EMBL/GenBank/DDBJ databases">
        <authorList>
            <person name="Hurst M.R.H."/>
        </authorList>
    </citation>
    <scope>NUCLEOTIDE SEQUENCE [LARGE SCALE GENOMIC DNA]</scope>
    <source>
        <strain evidence="2 3">BM15</strain>
    </source>
</reference>
<gene>
    <name evidence="2" type="ORF">CUV01_04895</name>
</gene>
<sequence length="64" mass="7186">MSAIDINRLGSNPQSSGLLGRLLAMLTAWNDTRVTRNTLSQLSDRELDDIGLDRGDIERIARRF</sequence>
<protein>
    <recommendedName>
        <fullName evidence="1">YjiS-like domain-containing protein</fullName>
    </recommendedName>
</protein>
<name>A0A2K9ETW3_9RHOB</name>
<accession>A0A2K9ETW3</accession>
<keyword evidence="3" id="KW-1185">Reference proteome</keyword>
<dbReference type="RefSeq" id="WP_101461877.1">
    <property type="nucleotide sequence ID" value="NZ_CP025408.1"/>
</dbReference>
<evidence type="ECO:0000313" key="3">
    <source>
        <dbReference type="Proteomes" id="UP000233742"/>
    </source>
</evidence>
<dbReference type="InterPro" id="IPR009506">
    <property type="entry name" value="YjiS-like"/>
</dbReference>
<dbReference type="OrthoDB" id="8116725at2"/>
<dbReference type="EMBL" id="CP025408">
    <property type="protein sequence ID" value="AUH35225.1"/>
    <property type="molecule type" value="Genomic_DNA"/>
</dbReference>